<feature type="domain" description="Histidine kinase" evidence="3">
    <location>
        <begin position="182"/>
        <end position="397"/>
    </location>
</feature>
<dbReference type="Pfam" id="PF02518">
    <property type="entry name" value="HATPase_c"/>
    <property type="match status" value="1"/>
</dbReference>
<gene>
    <name evidence="4" type="ORF">SAMN05421853_11733</name>
</gene>
<accession>A0A1I6AC49</accession>
<evidence type="ECO:0000259" key="3">
    <source>
        <dbReference type="PROSITE" id="PS50109"/>
    </source>
</evidence>
<dbReference type="CDD" id="cd00082">
    <property type="entry name" value="HisKA"/>
    <property type="match status" value="1"/>
</dbReference>
<dbReference type="InterPro" id="IPR005467">
    <property type="entry name" value="His_kinase_dom"/>
</dbReference>
<dbReference type="EMBL" id="FOXV01000017">
    <property type="protein sequence ID" value="SFQ66200.1"/>
    <property type="molecule type" value="Genomic_DNA"/>
</dbReference>
<reference evidence="5" key="1">
    <citation type="submission" date="2016-10" db="EMBL/GenBank/DDBJ databases">
        <authorList>
            <person name="Varghese N."/>
            <person name="Submissions S."/>
        </authorList>
    </citation>
    <scope>NUCLEOTIDE SEQUENCE [LARGE SCALE GENOMIC DNA]</scope>
    <source>
        <strain evidence="5">JCM 10271</strain>
    </source>
</reference>
<dbReference type="SUPFAM" id="SSF47384">
    <property type="entry name" value="Homodimeric domain of signal transducing histidine kinase"/>
    <property type="match status" value="1"/>
</dbReference>
<dbReference type="PROSITE" id="PS50109">
    <property type="entry name" value="HIS_KIN"/>
    <property type="match status" value="1"/>
</dbReference>
<name>A0A1I6AC49_9RHOB</name>
<dbReference type="Pfam" id="PF01590">
    <property type="entry name" value="GAF"/>
    <property type="match status" value="1"/>
</dbReference>
<proteinExistence type="predicted"/>
<dbReference type="InterPro" id="IPR003018">
    <property type="entry name" value="GAF"/>
</dbReference>
<keyword evidence="4" id="KW-0418">Kinase</keyword>
<dbReference type="Pfam" id="PF00512">
    <property type="entry name" value="HisKA"/>
    <property type="match status" value="1"/>
</dbReference>
<dbReference type="EC" id="2.7.13.3" evidence="2"/>
<evidence type="ECO:0000313" key="5">
    <source>
        <dbReference type="Proteomes" id="UP000243106"/>
    </source>
</evidence>
<dbReference type="GO" id="GO:0000155">
    <property type="term" value="F:phosphorelay sensor kinase activity"/>
    <property type="evidence" value="ECO:0007669"/>
    <property type="project" value="InterPro"/>
</dbReference>
<evidence type="ECO:0000256" key="2">
    <source>
        <dbReference type="ARBA" id="ARBA00012438"/>
    </source>
</evidence>
<dbReference type="InterPro" id="IPR003661">
    <property type="entry name" value="HisK_dim/P_dom"/>
</dbReference>
<comment type="catalytic activity">
    <reaction evidence="1">
        <text>ATP + protein L-histidine = ADP + protein N-phospho-L-histidine.</text>
        <dbReference type="EC" id="2.7.13.3"/>
    </reaction>
</comment>
<protein>
    <recommendedName>
        <fullName evidence="2">histidine kinase</fullName>
        <ecNumber evidence="2">2.7.13.3</ecNumber>
    </recommendedName>
</protein>
<dbReference type="Gene3D" id="1.10.287.130">
    <property type="match status" value="1"/>
</dbReference>
<keyword evidence="5" id="KW-1185">Reference proteome</keyword>
<dbReference type="SUPFAM" id="SSF55874">
    <property type="entry name" value="ATPase domain of HSP90 chaperone/DNA topoisomerase II/histidine kinase"/>
    <property type="match status" value="1"/>
</dbReference>
<dbReference type="PANTHER" id="PTHR43102">
    <property type="entry name" value="SLR1143 PROTEIN"/>
    <property type="match status" value="1"/>
</dbReference>
<evidence type="ECO:0000313" key="4">
    <source>
        <dbReference type="EMBL" id="SFQ66200.1"/>
    </source>
</evidence>
<dbReference type="Proteomes" id="UP000243106">
    <property type="component" value="Unassembled WGS sequence"/>
</dbReference>
<dbReference type="Gene3D" id="3.30.565.10">
    <property type="entry name" value="Histidine kinase-like ATPase, C-terminal domain"/>
    <property type="match status" value="1"/>
</dbReference>
<dbReference type="SUPFAM" id="SSF55781">
    <property type="entry name" value="GAF domain-like"/>
    <property type="match status" value="1"/>
</dbReference>
<keyword evidence="4" id="KW-0808">Transferase</keyword>
<organism evidence="4 5">
    <name type="scientific">Roseivivax halotolerans</name>
    <dbReference type="NCBI Taxonomy" id="93684"/>
    <lineage>
        <taxon>Bacteria</taxon>
        <taxon>Pseudomonadati</taxon>
        <taxon>Pseudomonadota</taxon>
        <taxon>Alphaproteobacteria</taxon>
        <taxon>Rhodobacterales</taxon>
        <taxon>Roseobacteraceae</taxon>
        <taxon>Roseivivax</taxon>
    </lineage>
</organism>
<sequence>MRNYPIPFNETERLGALAEVAGLRDDNTALFDHLSDMVRQLFDCPIGHISVVEDEGQWYKSVVGMELGPMPKEHSFCVHTIMSDDVLVVPDLSKDPRFADHPMVAEGGPGARFYAGVPLVLNSGYRIGSICALDVTPHEAPTPQQLDLLRTLGKTVVAALEKAPAEGASDAQPSGPSTFIDLVGHELRTPITVMLGGLRLIEATGTASATSALAKSARRSAEHLDQLVETIIRYSNAATHELLLHEQTAGLKALLEEVVDIHRPSAEDAEKSLVLDQDVPDIELQIDTDQIKLALTALLLNAHVHGGRGMTVRAAFDADGHLEIVVTDDGKLDDKLDLQELYKPFVVGSRLPQRGTQGGLGLGLPLTRKLVELHGGEFEVRPLAHATEAVIRLPKWRMELAKCNELLAAS</sequence>
<dbReference type="AlphaFoldDB" id="A0A1I6AC49"/>
<dbReference type="InterPro" id="IPR036890">
    <property type="entry name" value="HATPase_C_sf"/>
</dbReference>
<evidence type="ECO:0000256" key="1">
    <source>
        <dbReference type="ARBA" id="ARBA00000085"/>
    </source>
</evidence>
<dbReference type="SMART" id="SM00388">
    <property type="entry name" value="HisKA"/>
    <property type="match status" value="1"/>
</dbReference>
<dbReference type="STRING" id="93684.SAMN05421853_11733"/>
<dbReference type="InterPro" id="IPR029016">
    <property type="entry name" value="GAF-like_dom_sf"/>
</dbReference>
<dbReference type="RefSeq" id="WP_093015299.1">
    <property type="nucleotide sequence ID" value="NZ_FOXV01000017.1"/>
</dbReference>
<dbReference type="InterPro" id="IPR036097">
    <property type="entry name" value="HisK_dim/P_sf"/>
</dbReference>
<dbReference type="InterPro" id="IPR003594">
    <property type="entry name" value="HATPase_dom"/>
</dbReference>
<dbReference type="PANTHER" id="PTHR43102:SF2">
    <property type="entry name" value="GAF DOMAIN-CONTAINING PROTEIN"/>
    <property type="match status" value="1"/>
</dbReference>
<dbReference type="Gene3D" id="3.30.450.40">
    <property type="match status" value="1"/>
</dbReference>
<dbReference type="SMART" id="SM00387">
    <property type="entry name" value="HATPase_c"/>
    <property type="match status" value="1"/>
</dbReference>
<dbReference type="SMART" id="SM00065">
    <property type="entry name" value="GAF"/>
    <property type="match status" value="1"/>
</dbReference>